<protein>
    <submittedName>
        <fullName evidence="3">SGNH hydrolase-type esterase domain-containing protein</fullName>
    </submittedName>
</protein>
<dbReference type="PANTHER" id="PTHR30383">
    <property type="entry name" value="THIOESTERASE 1/PROTEASE 1/LYSOPHOSPHOLIPASE L1"/>
    <property type="match status" value="1"/>
</dbReference>
<gene>
    <name evidence="3" type="ORF">B0T10DRAFT_473447</name>
</gene>
<dbReference type="PANTHER" id="PTHR30383:SF19">
    <property type="entry name" value="FIBRONECTIN TYPE-III DOMAIN-CONTAINING PROTEIN"/>
    <property type="match status" value="1"/>
</dbReference>
<dbReference type="Gene3D" id="3.40.50.1110">
    <property type="entry name" value="SGNH hydrolase"/>
    <property type="match status" value="1"/>
</dbReference>
<reference evidence="3 4" key="1">
    <citation type="journal article" date="2021" name="Nat. Commun.">
        <title>Genetic determinants of endophytism in the Arabidopsis root mycobiome.</title>
        <authorList>
            <person name="Mesny F."/>
            <person name="Miyauchi S."/>
            <person name="Thiergart T."/>
            <person name="Pickel B."/>
            <person name="Atanasova L."/>
            <person name="Karlsson M."/>
            <person name="Huettel B."/>
            <person name="Barry K.W."/>
            <person name="Haridas S."/>
            <person name="Chen C."/>
            <person name="Bauer D."/>
            <person name="Andreopoulos W."/>
            <person name="Pangilinan J."/>
            <person name="LaButti K."/>
            <person name="Riley R."/>
            <person name="Lipzen A."/>
            <person name="Clum A."/>
            <person name="Drula E."/>
            <person name="Henrissat B."/>
            <person name="Kohler A."/>
            <person name="Grigoriev I.V."/>
            <person name="Martin F.M."/>
            <person name="Hacquard S."/>
        </authorList>
    </citation>
    <scope>NUCLEOTIDE SEQUENCE [LARGE SCALE GENOMIC DNA]</scope>
    <source>
        <strain evidence="3 4">MPI-CAGE-CH-0241</strain>
    </source>
</reference>
<dbReference type="Proteomes" id="UP000777438">
    <property type="component" value="Unassembled WGS sequence"/>
</dbReference>
<evidence type="ECO:0000313" key="3">
    <source>
        <dbReference type="EMBL" id="KAH6898691.1"/>
    </source>
</evidence>
<feature type="domain" description="SGNH hydrolase-type esterase" evidence="2">
    <location>
        <begin position="10"/>
        <end position="184"/>
    </location>
</feature>
<dbReference type="AlphaFoldDB" id="A0A9P8WGJ1"/>
<feature type="region of interest" description="Disordered" evidence="1">
    <location>
        <begin position="206"/>
        <end position="239"/>
    </location>
</feature>
<evidence type="ECO:0000313" key="4">
    <source>
        <dbReference type="Proteomes" id="UP000777438"/>
    </source>
</evidence>
<comment type="caution">
    <text evidence="3">The sequence shown here is derived from an EMBL/GenBank/DDBJ whole genome shotgun (WGS) entry which is preliminary data.</text>
</comment>
<accession>A0A9P8WGJ1</accession>
<sequence>MARKPLRILCFGDSLTSGYFSWGLGSHPYSLKLEDKLTGAFPNVDVQVVTDGLPGDVATFERFYNRAKAQFDGKSFDWTIILAGTNDLAYGISPSKIYESLQNVWNLPLSKGGKVLALTVPECHSKAERLTRRRDELNLAIMTHQQKDYYFFDLESHIPFHTLSEADREKYWDDGLHLAEDGYDWMGDHIANGLIRILRREGTFEPVGVSSPSQRRPSKTARDHKLYEEESGNPRNLSEGYVVVRKKDLD</sequence>
<evidence type="ECO:0000259" key="2">
    <source>
        <dbReference type="Pfam" id="PF13472"/>
    </source>
</evidence>
<proteinExistence type="predicted"/>
<dbReference type="SUPFAM" id="SSF52266">
    <property type="entry name" value="SGNH hydrolase"/>
    <property type="match status" value="1"/>
</dbReference>
<dbReference type="GO" id="GO:0004622">
    <property type="term" value="F:phosphatidylcholine lysophospholipase activity"/>
    <property type="evidence" value="ECO:0007669"/>
    <property type="project" value="TreeGrafter"/>
</dbReference>
<dbReference type="EMBL" id="JAGPYM010000002">
    <property type="protein sequence ID" value="KAH6898691.1"/>
    <property type="molecule type" value="Genomic_DNA"/>
</dbReference>
<dbReference type="InterPro" id="IPR013830">
    <property type="entry name" value="SGNH_hydro"/>
</dbReference>
<evidence type="ECO:0000256" key="1">
    <source>
        <dbReference type="SAM" id="MobiDB-lite"/>
    </source>
</evidence>
<dbReference type="CDD" id="cd00229">
    <property type="entry name" value="SGNH_hydrolase"/>
    <property type="match status" value="1"/>
</dbReference>
<name>A0A9P8WGJ1_9HYPO</name>
<keyword evidence="4" id="KW-1185">Reference proteome</keyword>
<dbReference type="InterPro" id="IPR051532">
    <property type="entry name" value="Ester_Hydrolysis_Enzymes"/>
</dbReference>
<dbReference type="InterPro" id="IPR036514">
    <property type="entry name" value="SGNH_hydro_sf"/>
</dbReference>
<dbReference type="OrthoDB" id="408760at2759"/>
<keyword evidence="3" id="KW-0378">Hydrolase</keyword>
<organism evidence="3 4">
    <name type="scientific">Thelonectria olida</name>
    <dbReference type="NCBI Taxonomy" id="1576542"/>
    <lineage>
        <taxon>Eukaryota</taxon>
        <taxon>Fungi</taxon>
        <taxon>Dikarya</taxon>
        <taxon>Ascomycota</taxon>
        <taxon>Pezizomycotina</taxon>
        <taxon>Sordariomycetes</taxon>
        <taxon>Hypocreomycetidae</taxon>
        <taxon>Hypocreales</taxon>
        <taxon>Nectriaceae</taxon>
        <taxon>Thelonectria</taxon>
    </lineage>
</organism>
<dbReference type="Pfam" id="PF13472">
    <property type="entry name" value="Lipase_GDSL_2"/>
    <property type="match status" value="1"/>
</dbReference>